<dbReference type="Proteomes" id="UP001234178">
    <property type="component" value="Unassembled WGS sequence"/>
</dbReference>
<keyword evidence="2" id="KW-1185">Reference proteome</keyword>
<organism evidence="1 2">
    <name type="scientific">Daphnia magna</name>
    <dbReference type="NCBI Taxonomy" id="35525"/>
    <lineage>
        <taxon>Eukaryota</taxon>
        <taxon>Metazoa</taxon>
        <taxon>Ecdysozoa</taxon>
        <taxon>Arthropoda</taxon>
        <taxon>Crustacea</taxon>
        <taxon>Branchiopoda</taxon>
        <taxon>Diplostraca</taxon>
        <taxon>Cladocera</taxon>
        <taxon>Anomopoda</taxon>
        <taxon>Daphniidae</taxon>
        <taxon>Daphnia</taxon>
    </lineage>
</organism>
<dbReference type="EMBL" id="JAOYFB010000037">
    <property type="protein sequence ID" value="KAK4022845.1"/>
    <property type="molecule type" value="Genomic_DNA"/>
</dbReference>
<name>A0ABR0ACI2_9CRUS</name>
<protein>
    <submittedName>
        <fullName evidence="1">Uncharacterized protein</fullName>
    </submittedName>
</protein>
<reference evidence="1 2" key="1">
    <citation type="journal article" date="2023" name="Nucleic Acids Res.">
        <title>The hologenome of Daphnia magna reveals possible DNA methylation and microbiome-mediated evolution of the host genome.</title>
        <authorList>
            <person name="Chaturvedi A."/>
            <person name="Li X."/>
            <person name="Dhandapani V."/>
            <person name="Marshall H."/>
            <person name="Kissane S."/>
            <person name="Cuenca-Cambronero M."/>
            <person name="Asole G."/>
            <person name="Calvet F."/>
            <person name="Ruiz-Romero M."/>
            <person name="Marangio P."/>
            <person name="Guigo R."/>
            <person name="Rago D."/>
            <person name="Mirbahai L."/>
            <person name="Eastwood N."/>
            <person name="Colbourne J.K."/>
            <person name="Zhou J."/>
            <person name="Mallon E."/>
            <person name="Orsini L."/>
        </authorList>
    </citation>
    <scope>NUCLEOTIDE SEQUENCE [LARGE SCALE GENOMIC DNA]</scope>
    <source>
        <strain evidence="1">LRV0_1</strain>
    </source>
</reference>
<sequence>MLVNNPVLTEALPTRTNGIAQIRLYCSFSILIKTDTTEECRQDETKKDNAFALQSCRSCGPRVPFILFQGISGSQPRLFTLINGSGNAPMSSVLVFAPSASDEASRRVAFSHINLRKVEKKKMPFANGEWQKTERKMVISYR</sequence>
<comment type="caution">
    <text evidence="1">The sequence shown here is derived from an EMBL/GenBank/DDBJ whole genome shotgun (WGS) entry which is preliminary data.</text>
</comment>
<gene>
    <name evidence="1" type="ORF">OUZ56_008291</name>
</gene>
<accession>A0ABR0ACI2</accession>
<evidence type="ECO:0000313" key="1">
    <source>
        <dbReference type="EMBL" id="KAK4022845.1"/>
    </source>
</evidence>
<evidence type="ECO:0000313" key="2">
    <source>
        <dbReference type="Proteomes" id="UP001234178"/>
    </source>
</evidence>
<proteinExistence type="predicted"/>